<keyword evidence="3" id="KW-0067">ATP-binding</keyword>
<evidence type="ECO:0000259" key="4">
    <source>
        <dbReference type="Pfam" id="PF00437"/>
    </source>
</evidence>
<reference evidence="5 6" key="1">
    <citation type="submission" date="2019-03" db="EMBL/GenBank/DDBJ databases">
        <title>Burkholderia cepacia outbreak.</title>
        <authorList>
            <person name="Farzana R."/>
            <person name="Walsh T.R."/>
        </authorList>
    </citation>
    <scope>NUCLEOTIDE SEQUENCE [LARGE SCALE GENOMIC DNA]</scope>
    <source>
        <strain evidence="6">d13</strain>
    </source>
</reference>
<dbReference type="SUPFAM" id="SSF52540">
    <property type="entry name" value="P-loop containing nucleoside triphosphate hydrolases"/>
    <property type="match status" value="1"/>
</dbReference>
<dbReference type="GO" id="GO:0005886">
    <property type="term" value="C:plasma membrane"/>
    <property type="evidence" value="ECO:0007669"/>
    <property type="project" value="TreeGrafter"/>
</dbReference>
<dbReference type="GO" id="GO:0016887">
    <property type="term" value="F:ATP hydrolysis activity"/>
    <property type="evidence" value="ECO:0007669"/>
    <property type="project" value="TreeGrafter"/>
</dbReference>
<evidence type="ECO:0000256" key="3">
    <source>
        <dbReference type="ARBA" id="ARBA00022840"/>
    </source>
</evidence>
<dbReference type="Pfam" id="PF00437">
    <property type="entry name" value="T2SSE"/>
    <property type="match status" value="1"/>
</dbReference>
<protein>
    <recommendedName>
        <fullName evidence="4">Bacterial type II secretion system protein E domain-containing protein</fullName>
    </recommendedName>
</protein>
<feature type="domain" description="Bacterial type II secretion system protein E" evidence="4">
    <location>
        <begin position="98"/>
        <end position="280"/>
    </location>
</feature>
<dbReference type="InterPro" id="IPR027417">
    <property type="entry name" value="P-loop_NTPase"/>
</dbReference>
<evidence type="ECO:0000256" key="2">
    <source>
        <dbReference type="ARBA" id="ARBA00022741"/>
    </source>
</evidence>
<comment type="caution">
    <text evidence="5">The sequence shown here is derived from an EMBL/GenBank/DDBJ whole genome shotgun (WGS) entry which is preliminary data.</text>
</comment>
<organism evidence="5 6">
    <name type="scientific">Burkholderia cepacia</name>
    <name type="common">Pseudomonas cepacia</name>
    <dbReference type="NCBI Taxonomy" id="292"/>
    <lineage>
        <taxon>Bacteria</taxon>
        <taxon>Pseudomonadati</taxon>
        <taxon>Pseudomonadota</taxon>
        <taxon>Betaproteobacteria</taxon>
        <taxon>Burkholderiales</taxon>
        <taxon>Burkholderiaceae</taxon>
        <taxon>Burkholderia</taxon>
        <taxon>Burkholderia cepacia complex</taxon>
    </lineage>
</organism>
<dbReference type="PANTHER" id="PTHR30258:SF2">
    <property type="entry name" value="COMG OPERON PROTEIN 1"/>
    <property type="match status" value="1"/>
</dbReference>
<dbReference type="InterPro" id="IPR001482">
    <property type="entry name" value="T2SS/T4SS_dom"/>
</dbReference>
<sequence length="336" mass="36928">MQSELDELLLLEAASYSDWHVDIVKPETSVVFREVNDDGQQLAEAKPSKVPEKMLPVLFHMTTCLKRHRDNGDADALAFDIGNLRFRGQRMRVNRYALRRSRKEVAGIKELNLGRAAEELLLDPEFRSGGLILVCGETGAGKSTTLRSAVKARLEAFGGYALGVESPIEVDFEGFHGEGYLEQVDATAMGYKYEVETAMRKFPAATRSMFMFGEVLGQDAAAELVRLSPRGHLVLTSIHADSPESAIKMLLTLAERGGESYARQLLGSSLRAVVHQKLQRGKPVVQCLKVDDQIRNILSNPEAPLGNLTSAIDQGRRQLAAQALRAGAAAQPRMQL</sequence>
<dbReference type="Gene3D" id="3.40.50.300">
    <property type="entry name" value="P-loop containing nucleotide triphosphate hydrolases"/>
    <property type="match status" value="1"/>
</dbReference>
<dbReference type="Proteomes" id="UP000298234">
    <property type="component" value="Unassembled WGS sequence"/>
</dbReference>
<evidence type="ECO:0000313" key="5">
    <source>
        <dbReference type="EMBL" id="TEU41669.1"/>
    </source>
</evidence>
<proteinExistence type="inferred from homology"/>
<evidence type="ECO:0000256" key="1">
    <source>
        <dbReference type="ARBA" id="ARBA00006611"/>
    </source>
</evidence>
<gene>
    <name evidence="5" type="ORF">E3D37_27030</name>
</gene>
<name>A0AAX2RHU7_BURCE</name>
<dbReference type="RefSeq" id="WP_134256882.1">
    <property type="nucleotide sequence ID" value="NZ_SNSG01000032.1"/>
</dbReference>
<accession>A0AAX2RHU7</accession>
<dbReference type="AlphaFoldDB" id="A0AAX2RHU7"/>
<dbReference type="PANTHER" id="PTHR30258">
    <property type="entry name" value="TYPE II SECRETION SYSTEM PROTEIN GSPE-RELATED"/>
    <property type="match status" value="1"/>
</dbReference>
<dbReference type="EMBL" id="SNSQ01000035">
    <property type="protein sequence ID" value="TEU41669.1"/>
    <property type="molecule type" value="Genomic_DNA"/>
</dbReference>
<evidence type="ECO:0000313" key="6">
    <source>
        <dbReference type="Proteomes" id="UP000298234"/>
    </source>
</evidence>
<keyword evidence="2" id="KW-0547">Nucleotide-binding</keyword>
<comment type="similarity">
    <text evidence="1">Belongs to the GSP E family.</text>
</comment>
<dbReference type="GO" id="GO:0005524">
    <property type="term" value="F:ATP binding"/>
    <property type="evidence" value="ECO:0007669"/>
    <property type="project" value="UniProtKB-KW"/>
</dbReference>